<keyword evidence="1" id="KW-1133">Transmembrane helix</keyword>
<evidence type="ECO:0008006" key="4">
    <source>
        <dbReference type="Google" id="ProtNLM"/>
    </source>
</evidence>
<dbReference type="EMBL" id="BJZS01000103">
    <property type="protein sequence ID" value="GEO97011.1"/>
    <property type="molecule type" value="Genomic_DNA"/>
</dbReference>
<organism evidence="2 3">
    <name type="scientific">Kocuria turfanensis</name>
    <dbReference type="NCBI Taxonomy" id="388357"/>
    <lineage>
        <taxon>Bacteria</taxon>
        <taxon>Bacillati</taxon>
        <taxon>Actinomycetota</taxon>
        <taxon>Actinomycetes</taxon>
        <taxon>Micrococcales</taxon>
        <taxon>Micrococcaceae</taxon>
        <taxon>Kocuria</taxon>
    </lineage>
</organism>
<accession>A0A512IH37</accession>
<proteinExistence type="predicted"/>
<sequence length="208" mass="21795">MAGGALRHTGLIKTLGGALVIAAGIVPILVNFPHVSSGAGEDRTMAWTALGCGAAGVLMGLWILLARRAAGKPLVVTQRQWRYGAALVMTLLCTGLLVAALNTPPPQVLTGVPALLVASTVLQLFVPEGSEQDNVVALSDAQRRTWRRAIALMAAFGFLALCGAVALALSGNVFGAGFVLPFALLLLVFAVLMKREFSRRQNRTPQRG</sequence>
<feature type="transmembrane region" description="Helical" evidence="1">
    <location>
        <begin position="85"/>
        <end position="102"/>
    </location>
</feature>
<evidence type="ECO:0000313" key="2">
    <source>
        <dbReference type="EMBL" id="GEO97011.1"/>
    </source>
</evidence>
<reference evidence="2 3" key="1">
    <citation type="submission" date="2019-07" db="EMBL/GenBank/DDBJ databases">
        <title>Whole genome shotgun sequence of Kocuria turfanensis NBRC 107627.</title>
        <authorList>
            <person name="Hosoyama A."/>
            <person name="Uohara A."/>
            <person name="Ohji S."/>
            <person name="Ichikawa N."/>
        </authorList>
    </citation>
    <scope>NUCLEOTIDE SEQUENCE [LARGE SCALE GENOMIC DNA]</scope>
    <source>
        <strain evidence="2 3">NBRC 107627</strain>
    </source>
</reference>
<keyword evidence="3" id="KW-1185">Reference proteome</keyword>
<comment type="caution">
    <text evidence="2">The sequence shown here is derived from an EMBL/GenBank/DDBJ whole genome shotgun (WGS) entry which is preliminary data.</text>
</comment>
<dbReference type="Proteomes" id="UP000321103">
    <property type="component" value="Unassembled WGS sequence"/>
</dbReference>
<dbReference type="AlphaFoldDB" id="A0A512IH37"/>
<name>A0A512IH37_9MICC</name>
<evidence type="ECO:0000313" key="3">
    <source>
        <dbReference type="Proteomes" id="UP000321103"/>
    </source>
</evidence>
<protein>
    <recommendedName>
        <fullName evidence="4">DUF1275 domain-containing protein</fullName>
    </recommendedName>
</protein>
<feature type="transmembrane region" description="Helical" evidence="1">
    <location>
        <begin position="12"/>
        <end position="32"/>
    </location>
</feature>
<feature type="transmembrane region" description="Helical" evidence="1">
    <location>
        <begin position="173"/>
        <end position="193"/>
    </location>
</feature>
<keyword evidence="1" id="KW-0472">Membrane</keyword>
<feature type="transmembrane region" description="Helical" evidence="1">
    <location>
        <begin position="44"/>
        <end position="65"/>
    </location>
</feature>
<gene>
    <name evidence="2" type="ORF">KTU01_31340</name>
</gene>
<evidence type="ECO:0000256" key="1">
    <source>
        <dbReference type="SAM" id="Phobius"/>
    </source>
</evidence>
<feature type="transmembrane region" description="Helical" evidence="1">
    <location>
        <begin position="146"/>
        <end position="167"/>
    </location>
</feature>
<keyword evidence="1" id="KW-0812">Transmembrane</keyword>
<feature type="transmembrane region" description="Helical" evidence="1">
    <location>
        <begin position="108"/>
        <end position="126"/>
    </location>
</feature>